<dbReference type="GO" id="GO:0019346">
    <property type="term" value="P:transsulfuration"/>
    <property type="evidence" value="ECO:0007669"/>
    <property type="project" value="InterPro"/>
</dbReference>
<reference evidence="11" key="1">
    <citation type="submission" date="2016-03" db="EMBL/GenBank/DDBJ databases">
        <authorList>
            <person name="Devillers Hugo."/>
        </authorList>
    </citation>
    <scope>NUCLEOTIDE SEQUENCE [LARGE SCALE GENOMIC DNA]</scope>
</reference>
<evidence type="ECO:0000256" key="8">
    <source>
        <dbReference type="PIRSR" id="PIRSR001434-2"/>
    </source>
</evidence>
<evidence type="ECO:0000256" key="3">
    <source>
        <dbReference type="ARBA" id="ARBA00009077"/>
    </source>
</evidence>
<dbReference type="GO" id="GO:0005737">
    <property type="term" value="C:cytoplasm"/>
    <property type="evidence" value="ECO:0007669"/>
    <property type="project" value="TreeGrafter"/>
</dbReference>
<dbReference type="Gene3D" id="3.90.1150.10">
    <property type="entry name" value="Aspartate Aminotransferase, domain 1"/>
    <property type="match status" value="1"/>
</dbReference>
<dbReference type="InterPro" id="IPR015422">
    <property type="entry name" value="PyrdxlP-dep_Trfase_small"/>
</dbReference>
<comment type="similarity">
    <text evidence="3 9">Belongs to the trans-sulfuration enzymes family.</text>
</comment>
<dbReference type="PANTHER" id="PTHR11808">
    <property type="entry name" value="TRANS-SULFURATION ENZYME FAMILY MEMBER"/>
    <property type="match status" value="1"/>
</dbReference>
<dbReference type="Proteomes" id="UP000189911">
    <property type="component" value="Chromosome D"/>
</dbReference>
<dbReference type="SUPFAM" id="SSF53383">
    <property type="entry name" value="PLP-dependent transferases"/>
    <property type="match status" value="1"/>
</dbReference>
<dbReference type="GO" id="GO:0019343">
    <property type="term" value="P:cysteine biosynthetic process via cystathionine"/>
    <property type="evidence" value="ECO:0007669"/>
    <property type="project" value="TreeGrafter"/>
</dbReference>
<keyword evidence="6" id="KW-0028">Amino-acid biosynthesis</keyword>
<evidence type="ECO:0000313" key="10">
    <source>
        <dbReference type="EMBL" id="SCU90551.1"/>
    </source>
</evidence>
<keyword evidence="5 8" id="KW-0663">Pyridoxal phosphate</keyword>
<dbReference type="EC" id="4.4.1.1" evidence="4"/>
<feature type="modified residue" description="N6-(pyridoxal phosphate)lysine" evidence="8">
    <location>
        <position position="202"/>
    </location>
</feature>
<keyword evidence="11" id="KW-1185">Reference proteome</keyword>
<dbReference type="PIRSF" id="PIRSF001434">
    <property type="entry name" value="CGS"/>
    <property type="match status" value="1"/>
</dbReference>
<comment type="pathway">
    <text evidence="2">Amino-acid biosynthesis; L-cysteine biosynthesis; L-cysteine from L-homocysteine and L-serine: step 2/2.</text>
</comment>
<gene>
    <name evidence="10" type="ORF">LANO_0D09164G</name>
</gene>
<dbReference type="InterPro" id="IPR000277">
    <property type="entry name" value="Cys/Met-Metab_PyrdxlP-dep_enz"/>
</dbReference>
<accession>A0A1G4JJF1</accession>
<dbReference type="GO" id="GO:0004123">
    <property type="term" value="F:cystathionine gamma-lyase activity"/>
    <property type="evidence" value="ECO:0007669"/>
    <property type="project" value="TreeGrafter"/>
</dbReference>
<dbReference type="OrthoDB" id="3512640at2759"/>
<dbReference type="PANTHER" id="PTHR11808:SF15">
    <property type="entry name" value="CYSTATHIONINE GAMMA-LYASE"/>
    <property type="match status" value="1"/>
</dbReference>
<evidence type="ECO:0000256" key="2">
    <source>
        <dbReference type="ARBA" id="ARBA00005038"/>
    </source>
</evidence>
<proteinExistence type="inferred from homology"/>
<name>A0A1G4JJF1_9SACH</name>
<protein>
    <recommendedName>
        <fullName evidence="4">cystathionine gamma-lyase</fullName>
        <ecNumber evidence="4">4.4.1.1</ecNumber>
    </recommendedName>
    <alternativeName>
        <fullName evidence="7">Gamma-cystathionase</fullName>
    </alternativeName>
</protein>
<dbReference type="InterPro" id="IPR015424">
    <property type="entry name" value="PyrdxlP-dep_Trfase"/>
</dbReference>
<evidence type="ECO:0000256" key="1">
    <source>
        <dbReference type="ARBA" id="ARBA00001933"/>
    </source>
</evidence>
<evidence type="ECO:0000256" key="5">
    <source>
        <dbReference type="ARBA" id="ARBA00022898"/>
    </source>
</evidence>
<dbReference type="InterPro" id="IPR015421">
    <property type="entry name" value="PyrdxlP-dep_Trfase_major"/>
</dbReference>
<dbReference type="InterPro" id="IPR054542">
    <property type="entry name" value="Cys_met_metab_PP"/>
</dbReference>
<dbReference type="FunFam" id="3.40.640.10:FF:000043">
    <property type="entry name" value="Cystathionine gamma-lyase"/>
    <property type="match status" value="1"/>
</dbReference>
<organism evidence="10 11">
    <name type="scientific">Lachancea nothofagi CBS 11611</name>
    <dbReference type="NCBI Taxonomy" id="1266666"/>
    <lineage>
        <taxon>Eukaryota</taxon>
        <taxon>Fungi</taxon>
        <taxon>Dikarya</taxon>
        <taxon>Ascomycota</taxon>
        <taxon>Saccharomycotina</taxon>
        <taxon>Saccharomycetes</taxon>
        <taxon>Saccharomycetales</taxon>
        <taxon>Saccharomycetaceae</taxon>
        <taxon>Lachancea</taxon>
    </lineage>
</organism>
<keyword evidence="6" id="KW-0198">Cysteine biosynthesis</keyword>
<evidence type="ECO:0000256" key="4">
    <source>
        <dbReference type="ARBA" id="ARBA00012085"/>
    </source>
</evidence>
<dbReference type="AlphaFoldDB" id="A0A1G4JJF1"/>
<evidence type="ECO:0000256" key="9">
    <source>
        <dbReference type="RuleBase" id="RU362118"/>
    </source>
</evidence>
<evidence type="ECO:0000313" key="11">
    <source>
        <dbReference type="Proteomes" id="UP000189911"/>
    </source>
</evidence>
<comment type="cofactor">
    <cofactor evidence="1 9">
        <name>pyridoxal 5'-phosphate</name>
        <dbReference type="ChEBI" id="CHEBI:597326"/>
    </cofactor>
</comment>
<dbReference type="GO" id="GO:0030170">
    <property type="term" value="F:pyridoxal phosphate binding"/>
    <property type="evidence" value="ECO:0007669"/>
    <property type="project" value="InterPro"/>
</dbReference>
<dbReference type="Pfam" id="PF01053">
    <property type="entry name" value="Cys_Met_Meta_PP"/>
    <property type="match status" value="1"/>
</dbReference>
<evidence type="ECO:0000256" key="6">
    <source>
        <dbReference type="ARBA" id="ARBA00023192"/>
    </source>
</evidence>
<dbReference type="FunFam" id="3.90.1150.10:FF:000008">
    <property type="entry name" value="Cystathionine gamma-synthase"/>
    <property type="match status" value="1"/>
</dbReference>
<sequence>MTVLPTDKFATKAIHAGAHTDVHGSVIEPISLSTTFKQHAPAQPVGQYEYSRSQNPNRKNLEDAVAALENAKYGLAFSSGSATTAVVLQSLPQGSHAVSIGDVYGGTHRYFSKVANAHGVETTFSNDLVEELPQLIRDNTKLVWIETPTNPTLKVTDIQLVSNTIRKINPEILLVVDNTFLSPYLSNPLDFGADIVVHSATKYINGHSDVVLGVLATNSEALYTKLQFLQNAIGAIPSPFDAWLAHRGLKTLHLRVRQASLSATKIAKFLAESESVQSVNYPGLESHPNYDVVKKQHREALGGGMISFRIKGGAEAASKFTSATRLFTLAESLGGIESLLEVPAVMTHGGIPKEQREISGVYDNLVRLSVGIEDSDDLLDDIKKALKEAAN</sequence>
<dbReference type="CDD" id="cd00614">
    <property type="entry name" value="CGS_like"/>
    <property type="match status" value="1"/>
</dbReference>
<dbReference type="Gene3D" id="3.40.640.10">
    <property type="entry name" value="Type I PLP-dependent aspartate aminotransferase-like (Major domain)"/>
    <property type="match status" value="1"/>
</dbReference>
<dbReference type="PROSITE" id="PS00868">
    <property type="entry name" value="CYS_MET_METAB_PP"/>
    <property type="match status" value="1"/>
</dbReference>
<evidence type="ECO:0000256" key="7">
    <source>
        <dbReference type="ARBA" id="ARBA00029853"/>
    </source>
</evidence>
<dbReference type="EMBL" id="LT598448">
    <property type="protein sequence ID" value="SCU90551.1"/>
    <property type="molecule type" value="Genomic_DNA"/>
</dbReference>